<dbReference type="PANTHER" id="PTHR43685:SF5">
    <property type="entry name" value="GLYCOSYLTRANSFERASE EPSE-RELATED"/>
    <property type="match status" value="1"/>
</dbReference>
<name>A0ABP3FXL3_9ACTN</name>
<evidence type="ECO:0000256" key="2">
    <source>
        <dbReference type="ARBA" id="ARBA00022676"/>
    </source>
</evidence>
<dbReference type="InterPro" id="IPR029044">
    <property type="entry name" value="Nucleotide-diphossugar_trans"/>
</dbReference>
<evidence type="ECO:0000256" key="3">
    <source>
        <dbReference type="ARBA" id="ARBA00022679"/>
    </source>
</evidence>
<dbReference type="EMBL" id="BAAABM010000009">
    <property type="protein sequence ID" value="GAA0327572.1"/>
    <property type="molecule type" value="Genomic_DNA"/>
</dbReference>
<comment type="caution">
    <text evidence="5">The sequence shown here is derived from an EMBL/GenBank/DDBJ whole genome shotgun (WGS) entry which is preliminary data.</text>
</comment>
<gene>
    <name evidence="5" type="ORF">GCM10010151_16900</name>
</gene>
<evidence type="ECO:0000313" key="6">
    <source>
        <dbReference type="Proteomes" id="UP001501822"/>
    </source>
</evidence>
<evidence type="ECO:0000256" key="1">
    <source>
        <dbReference type="ARBA" id="ARBA00006739"/>
    </source>
</evidence>
<dbReference type="RefSeq" id="WP_252800811.1">
    <property type="nucleotide sequence ID" value="NZ_BAAABM010000009.1"/>
</dbReference>
<evidence type="ECO:0000259" key="4">
    <source>
        <dbReference type="Pfam" id="PF00535"/>
    </source>
</evidence>
<dbReference type="InterPro" id="IPR001173">
    <property type="entry name" value="Glyco_trans_2-like"/>
</dbReference>
<proteinExistence type="inferred from homology"/>
<feature type="domain" description="Glycosyltransferase 2-like" evidence="4">
    <location>
        <begin position="5"/>
        <end position="161"/>
    </location>
</feature>
<keyword evidence="6" id="KW-1185">Reference proteome</keyword>
<dbReference type="SUPFAM" id="SSF53448">
    <property type="entry name" value="Nucleotide-diphospho-sugar transferases"/>
    <property type="match status" value="1"/>
</dbReference>
<comment type="similarity">
    <text evidence="1">Belongs to the glycosyltransferase 2 family.</text>
</comment>
<keyword evidence="3" id="KW-0808">Transferase</keyword>
<dbReference type="Proteomes" id="UP001501822">
    <property type="component" value="Unassembled WGS sequence"/>
</dbReference>
<reference evidence="6" key="1">
    <citation type="journal article" date="2019" name="Int. J. Syst. Evol. Microbiol.">
        <title>The Global Catalogue of Microorganisms (GCM) 10K type strain sequencing project: providing services to taxonomists for standard genome sequencing and annotation.</title>
        <authorList>
            <consortium name="The Broad Institute Genomics Platform"/>
            <consortium name="The Broad Institute Genome Sequencing Center for Infectious Disease"/>
            <person name="Wu L."/>
            <person name="Ma J."/>
        </authorList>
    </citation>
    <scope>NUCLEOTIDE SEQUENCE [LARGE SCALE GENOMIC DNA]</scope>
    <source>
        <strain evidence="6">JCM 3146</strain>
    </source>
</reference>
<dbReference type="Gene3D" id="3.90.550.10">
    <property type="entry name" value="Spore Coat Polysaccharide Biosynthesis Protein SpsA, Chain A"/>
    <property type="match status" value="1"/>
</dbReference>
<dbReference type="PANTHER" id="PTHR43685">
    <property type="entry name" value="GLYCOSYLTRANSFERASE"/>
    <property type="match status" value="1"/>
</dbReference>
<evidence type="ECO:0000313" key="5">
    <source>
        <dbReference type="EMBL" id="GAA0327572.1"/>
    </source>
</evidence>
<dbReference type="InterPro" id="IPR050834">
    <property type="entry name" value="Glycosyltransf_2"/>
</dbReference>
<accession>A0ABP3FXL3</accession>
<keyword evidence="2" id="KW-0328">Glycosyltransferase</keyword>
<sequence>MSRVTVVIATRNRRSELLRTLDRLAALPDRPVVVVVDNGSEDGTVRAVTAAHPGVRVVPLGRNRGAAARNVGVHLARTPYVAFSDDDSWWEPGALTRAAELFDAHPRLGLIAAHTLVGPDREPDPINAAMAESPLPPDPGLPGPPVLGFLACASIVRREAFLAVGGFSSLLFFIGEERLLSYDLAAAGWGLCHVPEVVAVHEPSANRPPSHRRRRSELRNTVLTAWMRRPGLVAVRETARLGARALRDCDSRAALAAAAVRLPSALAARRPVPATVEGGIRRLAGDAR</sequence>
<dbReference type="Pfam" id="PF00535">
    <property type="entry name" value="Glycos_transf_2"/>
    <property type="match status" value="1"/>
</dbReference>
<protein>
    <submittedName>
        <fullName evidence="5">Glycosyltransferase</fullName>
    </submittedName>
</protein>
<organism evidence="5 6">
    <name type="scientific">Actinoallomurus spadix</name>
    <dbReference type="NCBI Taxonomy" id="79912"/>
    <lineage>
        <taxon>Bacteria</taxon>
        <taxon>Bacillati</taxon>
        <taxon>Actinomycetota</taxon>
        <taxon>Actinomycetes</taxon>
        <taxon>Streptosporangiales</taxon>
        <taxon>Thermomonosporaceae</taxon>
        <taxon>Actinoallomurus</taxon>
    </lineage>
</organism>